<evidence type="ECO:0000313" key="11">
    <source>
        <dbReference type="Proteomes" id="UP000003688"/>
    </source>
</evidence>
<accession>B9XLF2</accession>
<dbReference type="InterPro" id="IPR055235">
    <property type="entry name" value="ASD1_cat"/>
</dbReference>
<evidence type="ECO:0000259" key="9">
    <source>
        <dbReference type="SMART" id="SM00813"/>
    </source>
</evidence>
<dbReference type="GO" id="GO:0000272">
    <property type="term" value="P:polysaccharide catabolic process"/>
    <property type="evidence" value="ECO:0007669"/>
    <property type="project" value="TreeGrafter"/>
</dbReference>
<dbReference type="STRING" id="320771.Cflav_PD1903"/>
<dbReference type="GO" id="GO:0046373">
    <property type="term" value="P:L-arabinose metabolic process"/>
    <property type="evidence" value="ECO:0007669"/>
    <property type="project" value="InterPro"/>
</dbReference>
<evidence type="ECO:0000256" key="2">
    <source>
        <dbReference type="ARBA" id="ARBA00007186"/>
    </source>
</evidence>
<dbReference type="Pfam" id="PF06964">
    <property type="entry name" value="Alpha-L-AF_C"/>
    <property type="match status" value="1"/>
</dbReference>
<evidence type="ECO:0000256" key="5">
    <source>
        <dbReference type="ARBA" id="ARBA00022801"/>
    </source>
</evidence>
<dbReference type="SUPFAM" id="SSF51445">
    <property type="entry name" value="(Trans)glycosidases"/>
    <property type="match status" value="1"/>
</dbReference>
<dbReference type="Gene3D" id="2.60.40.1180">
    <property type="entry name" value="Golgi alpha-mannosidase II"/>
    <property type="match status" value="1"/>
</dbReference>
<comment type="similarity">
    <text evidence="2">Belongs to the glycosyl hydrolase 51 family.</text>
</comment>
<protein>
    <recommendedName>
        <fullName evidence="4">non-reducing end alpha-L-arabinofuranosidase</fullName>
        <ecNumber evidence="4">3.2.1.55</ecNumber>
    </recommendedName>
</protein>
<proteinExistence type="inferred from homology"/>
<evidence type="ECO:0000256" key="8">
    <source>
        <dbReference type="SAM" id="SignalP"/>
    </source>
</evidence>
<organism evidence="10 11">
    <name type="scientific">Pedosphaera parvula (strain Ellin514)</name>
    <dbReference type="NCBI Taxonomy" id="320771"/>
    <lineage>
        <taxon>Bacteria</taxon>
        <taxon>Pseudomonadati</taxon>
        <taxon>Verrucomicrobiota</taxon>
        <taxon>Pedosphaerae</taxon>
        <taxon>Pedosphaerales</taxon>
        <taxon>Pedosphaeraceae</taxon>
        <taxon>Pedosphaera</taxon>
    </lineage>
</organism>
<sequence precursor="true">MIMKKFSLSVWCGCLLLTSLFAPIRSGAEAPIRTFHETTNHSVATLRVQANQPSSFVIPRYITGKFSEHLHNNIYKGMDAQVLINPTLAPYPIWSGEMTPDGVTKFVIEDSAIDQQIKYGAAGSGWPESEIADLVTARKDALATFWTRVGPRDAVDTSPDTGPYVGRAQRVEVKAAGQGIAQWTYLPLHRIRKYEFEILLRSPNITNFTITLSPSGTNKTAAAHITSASPKWRRFKGFLELDASVPVEAACKLALTADAPGQFVVQRILLRPADHVNGADPDVVRLLKDSKLPLLRWPGGNFVSAYHWQDGVGPFEKRPTLPNYAWGSVEPNLFGTDEFIAFCRAVGCEPMICVNTGTGTPMEAANWIEYCNGPADSPMGALRAANGHPEPYNVKLWEVGNEMWGKWQVNWTTAAGYADRYLQFAQTMRMADPDIRLYACGAPVLWGKNWNDTLVSTVRSNMQTITDHPLIGGAVSRSADPLDVYRDFMGVPEVLENRWRNLEHDMQNAGISAPHLAVTELQLFAKLGDKPGSEPEKLNGSNLVGPGTQAEALYDVLLYHAAVRLSPFVELITHSATVNHGGGLRKHHEHVYANPCYYAQSAFAALAGSTILPVEVDCAAEKTPLVLPELRNAESKPTSYGALDAIASRTSDNVWLSLVNRGSCPLDVAVEVNGFSSSNSAEIRILSAEVPWASNSSLEPEKIKPVDSTATVQDGKLHVSLPPYTVARVSVAKK</sequence>
<evidence type="ECO:0000313" key="10">
    <source>
        <dbReference type="EMBL" id="EEF59355.1"/>
    </source>
</evidence>
<dbReference type="InterPro" id="IPR017853">
    <property type="entry name" value="GH"/>
</dbReference>
<evidence type="ECO:0000256" key="6">
    <source>
        <dbReference type="ARBA" id="ARBA00023277"/>
    </source>
</evidence>
<feature type="domain" description="Alpha-L-arabinofuranosidase C-terminal" evidence="9">
    <location>
        <begin position="539"/>
        <end position="725"/>
    </location>
</feature>
<reference evidence="10 11" key="1">
    <citation type="journal article" date="2011" name="J. Bacteriol.">
        <title>Genome sequence of 'Pedosphaera parvula' Ellin514, an aerobic Verrucomicrobial isolate from pasture soil.</title>
        <authorList>
            <person name="Kant R."/>
            <person name="van Passel M.W."/>
            <person name="Sangwan P."/>
            <person name="Palva A."/>
            <person name="Lucas S."/>
            <person name="Copeland A."/>
            <person name="Lapidus A."/>
            <person name="Glavina Del Rio T."/>
            <person name="Dalin E."/>
            <person name="Tice H."/>
            <person name="Bruce D."/>
            <person name="Goodwin L."/>
            <person name="Pitluck S."/>
            <person name="Chertkov O."/>
            <person name="Larimer F.W."/>
            <person name="Land M.L."/>
            <person name="Hauser L."/>
            <person name="Brettin T.S."/>
            <person name="Detter J.C."/>
            <person name="Han S."/>
            <person name="de Vos W.M."/>
            <person name="Janssen P.H."/>
            <person name="Smidt H."/>
        </authorList>
    </citation>
    <scope>NUCLEOTIDE SEQUENCE [LARGE SCALE GENOMIC DNA]</scope>
    <source>
        <strain evidence="10 11">Ellin514</strain>
    </source>
</reference>
<comment type="caution">
    <text evidence="10">The sequence shown here is derived from an EMBL/GenBank/DDBJ whole genome shotgun (WGS) entry which is preliminary data.</text>
</comment>
<evidence type="ECO:0000256" key="7">
    <source>
        <dbReference type="ARBA" id="ARBA00023295"/>
    </source>
</evidence>
<dbReference type="GO" id="GO:0046556">
    <property type="term" value="F:alpha-L-arabinofuranosidase activity"/>
    <property type="evidence" value="ECO:0007669"/>
    <property type="project" value="UniProtKB-EC"/>
</dbReference>
<keyword evidence="7 10" id="KW-0326">Glycosidase</keyword>
<comment type="catalytic activity">
    <reaction evidence="1">
        <text>Hydrolysis of terminal non-reducing alpha-L-arabinofuranoside residues in alpha-L-arabinosides.</text>
        <dbReference type="EC" id="3.2.1.55"/>
    </reaction>
</comment>
<dbReference type="AlphaFoldDB" id="B9XLF2"/>
<dbReference type="InterPro" id="IPR010720">
    <property type="entry name" value="Alpha-L-AF_C"/>
</dbReference>
<dbReference type="Pfam" id="PF22848">
    <property type="entry name" value="ASD1_dom"/>
    <property type="match status" value="1"/>
</dbReference>
<feature type="signal peptide" evidence="8">
    <location>
        <begin position="1"/>
        <end position="22"/>
    </location>
</feature>
<keyword evidence="5 10" id="KW-0378">Hydrolase</keyword>
<dbReference type="SUPFAM" id="SSF51011">
    <property type="entry name" value="Glycosyl hydrolase domain"/>
    <property type="match status" value="1"/>
</dbReference>
<dbReference type="PANTHER" id="PTHR43576:SF2">
    <property type="entry name" value="INTRACELLULAR EXO-ALPHA-L-ARABINOFURANOSIDASE 2"/>
    <property type="match status" value="1"/>
</dbReference>
<dbReference type="EMBL" id="ABOX02000029">
    <property type="protein sequence ID" value="EEF59355.1"/>
    <property type="molecule type" value="Genomic_DNA"/>
</dbReference>
<comment type="subunit">
    <text evidence="3">Homohexamer; trimer of dimers.</text>
</comment>
<keyword evidence="11" id="KW-1185">Reference proteome</keyword>
<gene>
    <name evidence="10" type="ORF">Cflav_PD1903</name>
</gene>
<dbReference type="PANTHER" id="PTHR43576">
    <property type="entry name" value="ALPHA-L-ARABINOFURANOSIDASE C-RELATED"/>
    <property type="match status" value="1"/>
</dbReference>
<dbReference type="Proteomes" id="UP000003688">
    <property type="component" value="Unassembled WGS sequence"/>
</dbReference>
<evidence type="ECO:0000256" key="1">
    <source>
        <dbReference type="ARBA" id="ARBA00001462"/>
    </source>
</evidence>
<keyword evidence="8" id="KW-0732">Signal</keyword>
<name>B9XLF2_PEDPL</name>
<feature type="chain" id="PRO_5002895030" description="non-reducing end alpha-L-arabinofuranosidase" evidence="8">
    <location>
        <begin position="23"/>
        <end position="734"/>
    </location>
</feature>
<keyword evidence="6" id="KW-0119">Carbohydrate metabolism</keyword>
<evidence type="ECO:0000256" key="4">
    <source>
        <dbReference type="ARBA" id="ARBA00012670"/>
    </source>
</evidence>
<dbReference type="Gene3D" id="3.20.20.80">
    <property type="entry name" value="Glycosidases"/>
    <property type="match status" value="1"/>
</dbReference>
<dbReference type="SMART" id="SM00813">
    <property type="entry name" value="Alpha-L-AF_C"/>
    <property type="match status" value="1"/>
</dbReference>
<dbReference type="EC" id="3.2.1.55" evidence="4"/>
<evidence type="ECO:0000256" key="3">
    <source>
        <dbReference type="ARBA" id="ARBA00011165"/>
    </source>
</evidence>
<dbReference type="InterPro" id="IPR013780">
    <property type="entry name" value="Glyco_hydro_b"/>
</dbReference>